<feature type="region of interest" description="Disordered" evidence="1">
    <location>
        <begin position="1"/>
        <end position="71"/>
    </location>
</feature>
<proteinExistence type="predicted"/>
<feature type="compositionally biased region" description="Basic and acidic residues" evidence="1">
    <location>
        <begin position="31"/>
        <end position="50"/>
    </location>
</feature>
<protein>
    <submittedName>
        <fullName evidence="2">Uncharacterized protein</fullName>
    </submittedName>
</protein>
<comment type="caution">
    <text evidence="2">The sequence shown here is derived from an EMBL/GenBank/DDBJ whole genome shotgun (WGS) entry which is preliminary data.</text>
</comment>
<reference evidence="2 3" key="1">
    <citation type="submission" date="2019-03" db="EMBL/GenBank/DDBJ databases">
        <title>Sequencing the genomes of 1000 actinobacteria strains.</title>
        <authorList>
            <person name="Klenk H.-P."/>
        </authorList>
    </citation>
    <scope>NUCLEOTIDE SEQUENCE [LARGE SCALE GENOMIC DNA]</scope>
    <source>
        <strain evidence="2 3">DSM 44969</strain>
    </source>
</reference>
<organism evidence="2 3">
    <name type="scientific">Pseudonocardia endophytica</name>
    <dbReference type="NCBI Taxonomy" id="401976"/>
    <lineage>
        <taxon>Bacteria</taxon>
        <taxon>Bacillati</taxon>
        <taxon>Actinomycetota</taxon>
        <taxon>Actinomycetes</taxon>
        <taxon>Pseudonocardiales</taxon>
        <taxon>Pseudonocardiaceae</taxon>
        <taxon>Pseudonocardia</taxon>
    </lineage>
</organism>
<name>A0A4V2PJ32_PSEEN</name>
<dbReference type="RefSeq" id="WP_132424955.1">
    <property type="nucleotide sequence ID" value="NZ_SMFZ01000001.1"/>
</dbReference>
<dbReference type="Proteomes" id="UP000295560">
    <property type="component" value="Unassembled WGS sequence"/>
</dbReference>
<evidence type="ECO:0000256" key="1">
    <source>
        <dbReference type="SAM" id="MobiDB-lite"/>
    </source>
</evidence>
<evidence type="ECO:0000313" key="3">
    <source>
        <dbReference type="Proteomes" id="UP000295560"/>
    </source>
</evidence>
<gene>
    <name evidence="2" type="ORF">EV378_2792</name>
</gene>
<dbReference type="EMBL" id="SMFZ01000001">
    <property type="protein sequence ID" value="TCK26946.1"/>
    <property type="molecule type" value="Genomic_DNA"/>
</dbReference>
<sequence length="71" mass="7637">MTETPESVARDRAPSRATPLPEEAAGAPTDGDARAGAEEILRESEERISGAEEGDEPADDAEQRRRSEETL</sequence>
<accession>A0A4V2PJ32</accession>
<feature type="compositionally biased region" description="Basic and acidic residues" evidence="1">
    <location>
        <begin position="61"/>
        <end position="71"/>
    </location>
</feature>
<evidence type="ECO:0000313" key="2">
    <source>
        <dbReference type="EMBL" id="TCK26946.1"/>
    </source>
</evidence>
<dbReference type="AlphaFoldDB" id="A0A4V2PJ32"/>
<keyword evidence="3" id="KW-1185">Reference proteome</keyword>